<dbReference type="InterPro" id="IPR009057">
    <property type="entry name" value="Homeodomain-like_sf"/>
</dbReference>
<keyword evidence="1" id="KW-0805">Transcription regulation</keyword>
<evidence type="ECO:0000259" key="3">
    <source>
        <dbReference type="PROSITE" id="PS01124"/>
    </source>
</evidence>
<dbReference type="EMBL" id="JARJLM010000500">
    <property type="protein sequence ID" value="MDF3837293.1"/>
    <property type="molecule type" value="Genomic_DNA"/>
</dbReference>
<evidence type="ECO:0000256" key="2">
    <source>
        <dbReference type="ARBA" id="ARBA00023163"/>
    </source>
</evidence>
<dbReference type="Pfam" id="PF12833">
    <property type="entry name" value="HTH_18"/>
    <property type="match status" value="1"/>
</dbReference>
<organism evidence="4 5">
    <name type="scientific">Cupriavidus basilensis</name>
    <dbReference type="NCBI Taxonomy" id="68895"/>
    <lineage>
        <taxon>Bacteria</taxon>
        <taxon>Pseudomonadati</taxon>
        <taxon>Pseudomonadota</taxon>
        <taxon>Betaproteobacteria</taxon>
        <taxon>Burkholderiales</taxon>
        <taxon>Burkholderiaceae</taxon>
        <taxon>Cupriavidus</taxon>
    </lineage>
</organism>
<dbReference type="Pfam" id="PF06445">
    <property type="entry name" value="GyrI-like"/>
    <property type="match status" value="1"/>
</dbReference>
<dbReference type="Gene3D" id="3.20.80.10">
    <property type="entry name" value="Regulatory factor, effector binding domain"/>
    <property type="match status" value="1"/>
</dbReference>
<name>A0ABT6AXD6_9BURK</name>
<accession>A0ABT6AXD6</accession>
<dbReference type="PROSITE" id="PS01124">
    <property type="entry name" value="HTH_ARAC_FAMILY_2"/>
    <property type="match status" value="1"/>
</dbReference>
<dbReference type="InterPro" id="IPR018060">
    <property type="entry name" value="HTH_AraC"/>
</dbReference>
<dbReference type="Gene3D" id="1.10.10.60">
    <property type="entry name" value="Homeodomain-like"/>
    <property type="match status" value="2"/>
</dbReference>
<dbReference type="InterPro" id="IPR050908">
    <property type="entry name" value="SmbC-like"/>
</dbReference>
<evidence type="ECO:0000313" key="4">
    <source>
        <dbReference type="EMBL" id="MDF3837293.1"/>
    </source>
</evidence>
<reference evidence="4 5" key="1">
    <citation type="submission" date="2023-03" db="EMBL/GenBank/DDBJ databases">
        <title>Draft assemblies of triclosan tolerant bacteria isolated from returned activated sludge.</title>
        <authorList>
            <person name="Van Hamelsveld S."/>
        </authorList>
    </citation>
    <scope>NUCLEOTIDE SEQUENCE [LARGE SCALE GENOMIC DNA]</scope>
    <source>
        <strain evidence="4 5">GW210010_S58</strain>
    </source>
</reference>
<dbReference type="InterPro" id="IPR011256">
    <property type="entry name" value="Reg_factor_effector_dom_sf"/>
</dbReference>
<dbReference type="SUPFAM" id="SSF46689">
    <property type="entry name" value="Homeodomain-like"/>
    <property type="match status" value="2"/>
</dbReference>
<dbReference type="SMART" id="SM00342">
    <property type="entry name" value="HTH_ARAC"/>
    <property type="match status" value="1"/>
</dbReference>
<dbReference type="InterPro" id="IPR010499">
    <property type="entry name" value="AraC_E-bd"/>
</dbReference>
<protein>
    <submittedName>
        <fullName evidence="4">AraC family transcriptional regulator</fullName>
    </submittedName>
</protein>
<evidence type="ECO:0000256" key="1">
    <source>
        <dbReference type="ARBA" id="ARBA00023015"/>
    </source>
</evidence>
<dbReference type="RefSeq" id="WP_276267537.1">
    <property type="nucleotide sequence ID" value="NZ_JARJLM010000500.1"/>
</dbReference>
<feature type="domain" description="HTH araC/xylS-type" evidence="3">
    <location>
        <begin position="14"/>
        <end position="112"/>
    </location>
</feature>
<evidence type="ECO:0000313" key="5">
    <source>
        <dbReference type="Proteomes" id="UP001216674"/>
    </source>
</evidence>
<dbReference type="SMART" id="SM00871">
    <property type="entry name" value="AraC_E_bind"/>
    <property type="match status" value="1"/>
</dbReference>
<dbReference type="InterPro" id="IPR029442">
    <property type="entry name" value="GyrI-like"/>
</dbReference>
<keyword evidence="2" id="KW-0804">Transcription</keyword>
<keyword evidence="5" id="KW-1185">Reference proteome</keyword>
<dbReference type="PANTHER" id="PTHR40055">
    <property type="entry name" value="TRANSCRIPTIONAL REGULATOR YGIV-RELATED"/>
    <property type="match status" value="1"/>
</dbReference>
<comment type="caution">
    <text evidence="4">The sequence shown here is derived from an EMBL/GenBank/DDBJ whole genome shotgun (WGS) entry which is preliminary data.</text>
</comment>
<dbReference type="Proteomes" id="UP001216674">
    <property type="component" value="Unassembled WGS sequence"/>
</dbReference>
<proteinExistence type="predicted"/>
<dbReference type="PANTHER" id="PTHR40055:SF1">
    <property type="entry name" value="TRANSCRIPTIONAL REGULATOR YGIV-RELATED"/>
    <property type="match status" value="1"/>
</dbReference>
<dbReference type="SUPFAM" id="SSF55136">
    <property type="entry name" value="Probable bacterial effector-binding domain"/>
    <property type="match status" value="1"/>
</dbReference>
<sequence length="282" mass="30218">MKASTETSYRQRIARVVEAIAADPAAEHRLDSLAALAAFSPYHFHRVYRAVTGEALADTIRRIRLHHAASLLVGSNRPVVDIAGVVGYDSAQSFARAFREFTSLSPSELQRLSQGYGAGPGAVRLRELPLLQLLGLRHQGPLSMIPHTFRRLAALATQAECWQGRAPASLAGVCEGDPESDAGFSYFAGFVQPGHTGDAGGLTAMTVAGGLYASFTLRGPHTLINATWEMLFSAWLPASGHEPDHRPALELYHSEPGTLPALCETELLLPVRPPAATRGVHG</sequence>
<gene>
    <name evidence="4" type="ORF">P3W85_30725</name>
</gene>